<evidence type="ECO:0000313" key="2">
    <source>
        <dbReference type="Proteomes" id="UP000095594"/>
    </source>
</evidence>
<dbReference type="Proteomes" id="UP000095594">
    <property type="component" value="Unassembled WGS sequence"/>
</dbReference>
<dbReference type="AlphaFoldDB" id="A0A174EKV6"/>
<gene>
    <name evidence="1" type="ORF">ERS852471_01478</name>
</gene>
<sequence length="62" mass="6916">MKDATIMLRVTAEQKLAIKRTARKLGLTITEFTLLSLMKTISDTETSQNSEVTLDLLSSKDD</sequence>
<protein>
    <recommendedName>
        <fullName evidence="3">DUF1778 domain-containing protein</fullName>
    </recommendedName>
</protein>
<dbReference type="RefSeq" id="WP_055265188.1">
    <property type="nucleotide sequence ID" value="NZ_CABIXQ010000008.1"/>
</dbReference>
<evidence type="ECO:0008006" key="3">
    <source>
        <dbReference type="Google" id="ProtNLM"/>
    </source>
</evidence>
<name>A0A174EKV6_9CLOT</name>
<dbReference type="OrthoDB" id="1922109at2"/>
<proteinExistence type="predicted"/>
<dbReference type="EMBL" id="CYZX01000008">
    <property type="protein sequence ID" value="CUO38443.1"/>
    <property type="molecule type" value="Genomic_DNA"/>
</dbReference>
<organism evidence="1 2">
    <name type="scientific">Clostridium disporicum</name>
    <dbReference type="NCBI Taxonomy" id="84024"/>
    <lineage>
        <taxon>Bacteria</taxon>
        <taxon>Bacillati</taxon>
        <taxon>Bacillota</taxon>
        <taxon>Clostridia</taxon>
        <taxon>Eubacteriales</taxon>
        <taxon>Clostridiaceae</taxon>
        <taxon>Clostridium</taxon>
    </lineage>
</organism>
<reference evidence="1 2" key="1">
    <citation type="submission" date="2015-09" db="EMBL/GenBank/DDBJ databases">
        <authorList>
            <consortium name="Pathogen Informatics"/>
        </authorList>
    </citation>
    <scope>NUCLEOTIDE SEQUENCE [LARGE SCALE GENOMIC DNA]</scope>
    <source>
        <strain evidence="1 2">2789STDY5834856</strain>
    </source>
</reference>
<evidence type="ECO:0000313" key="1">
    <source>
        <dbReference type="EMBL" id="CUO38443.1"/>
    </source>
</evidence>
<accession>A0A174EKV6</accession>